<reference evidence="2 3" key="1">
    <citation type="submission" date="2020-04" db="EMBL/GenBank/DDBJ databases">
        <authorList>
            <person name="Alioto T."/>
            <person name="Alioto T."/>
            <person name="Gomez Garrido J."/>
        </authorList>
    </citation>
    <scope>NUCLEOTIDE SEQUENCE [LARGE SCALE GENOMIC DNA]</scope>
</reference>
<protein>
    <submittedName>
        <fullName evidence="2">Uncharacterized protein</fullName>
    </submittedName>
</protein>
<sequence length="122" mass="13575">MERTNKLLGDGDEDPFAEFETRPNDFDCCIAARPSSHLKKNSKHPLAQGNSNVASASNLNVSGHKKTSTFVAERDRPSLDVIKSAALHAEKPTVENETKKAFANTLDVSKMYQNLLKMKEWN</sequence>
<dbReference type="AlphaFoldDB" id="A0A8S1BMP5"/>
<organism evidence="2 3">
    <name type="scientific">Cloeon dipterum</name>
    <dbReference type="NCBI Taxonomy" id="197152"/>
    <lineage>
        <taxon>Eukaryota</taxon>
        <taxon>Metazoa</taxon>
        <taxon>Ecdysozoa</taxon>
        <taxon>Arthropoda</taxon>
        <taxon>Hexapoda</taxon>
        <taxon>Insecta</taxon>
        <taxon>Pterygota</taxon>
        <taxon>Palaeoptera</taxon>
        <taxon>Ephemeroptera</taxon>
        <taxon>Pisciforma</taxon>
        <taxon>Baetidae</taxon>
        <taxon>Cloeon</taxon>
    </lineage>
</organism>
<evidence type="ECO:0000256" key="1">
    <source>
        <dbReference type="SAM" id="MobiDB-lite"/>
    </source>
</evidence>
<dbReference type="EMBL" id="CADEPI010000002">
    <property type="protein sequence ID" value="CAB3360174.1"/>
    <property type="molecule type" value="Genomic_DNA"/>
</dbReference>
<name>A0A8S1BMP5_9INSE</name>
<feature type="region of interest" description="Disordered" evidence="1">
    <location>
        <begin position="37"/>
        <end position="72"/>
    </location>
</feature>
<accession>A0A8S1BMP5</accession>
<dbReference type="Proteomes" id="UP000494165">
    <property type="component" value="Unassembled WGS sequence"/>
</dbReference>
<feature type="compositionally biased region" description="Low complexity" evidence="1">
    <location>
        <begin position="50"/>
        <end position="62"/>
    </location>
</feature>
<gene>
    <name evidence="2" type="ORF">CLODIP_2_CD07843</name>
</gene>
<proteinExistence type="predicted"/>
<evidence type="ECO:0000313" key="3">
    <source>
        <dbReference type="Proteomes" id="UP000494165"/>
    </source>
</evidence>
<keyword evidence="3" id="KW-1185">Reference proteome</keyword>
<evidence type="ECO:0000313" key="2">
    <source>
        <dbReference type="EMBL" id="CAB3360174.1"/>
    </source>
</evidence>
<comment type="caution">
    <text evidence="2">The sequence shown here is derived from an EMBL/GenBank/DDBJ whole genome shotgun (WGS) entry which is preliminary data.</text>
</comment>